<organism evidence="2 3">
    <name type="scientific">Parnassius apollo</name>
    <name type="common">Apollo butterfly</name>
    <name type="synonym">Papilio apollo</name>
    <dbReference type="NCBI Taxonomy" id="110799"/>
    <lineage>
        <taxon>Eukaryota</taxon>
        <taxon>Metazoa</taxon>
        <taxon>Ecdysozoa</taxon>
        <taxon>Arthropoda</taxon>
        <taxon>Hexapoda</taxon>
        <taxon>Insecta</taxon>
        <taxon>Pterygota</taxon>
        <taxon>Neoptera</taxon>
        <taxon>Endopterygota</taxon>
        <taxon>Lepidoptera</taxon>
        <taxon>Glossata</taxon>
        <taxon>Ditrysia</taxon>
        <taxon>Papilionoidea</taxon>
        <taxon>Papilionidae</taxon>
        <taxon>Parnassiinae</taxon>
        <taxon>Parnassini</taxon>
        <taxon>Parnassius</taxon>
        <taxon>Parnassius</taxon>
    </lineage>
</organism>
<sequence>METSQEEIENILDSTPPFRSQVAVKSIPSVSRVSSIQDVDKSIPDDLNIVLRNNSPEPETISDTEDNDDDDNNDD</sequence>
<gene>
    <name evidence="2" type="ORF">PAPOLLO_LOCUS16471</name>
</gene>
<feature type="region of interest" description="Disordered" evidence="1">
    <location>
        <begin position="47"/>
        <end position="75"/>
    </location>
</feature>
<accession>A0A8S3XCE2</accession>
<protein>
    <submittedName>
        <fullName evidence="2">(apollo) hypothetical protein</fullName>
    </submittedName>
</protein>
<dbReference type="EMBL" id="CAJQZP010001094">
    <property type="protein sequence ID" value="CAG5016085.1"/>
    <property type="molecule type" value="Genomic_DNA"/>
</dbReference>
<evidence type="ECO:0000313" key="2">
    <source>
        <dbReference type="EMBL" id="CAG5016085.1"/>
    </source>
</evidence>
<evidence type="ECO:0000313" key="3">
    <source>
        <dbReference type="Proteomes" id="UP000691718"/>
    </source>
</evidence>
<dbReference type="Proteomes" id="UP000691718">
    <property type="component" value="Unassembled WGS sequence"/>
</dbReference>
<proteinExistence type="predicted"/>
<evidence type="ECO:0000256" key="1">
    <source>
        <dbReference type="SAM" id="MobiDB-lite"/>
    </source>
</evidence>
<name>A0A8S3XCE2_PARAO</name>
<comment type="caution">
    <text evidence="2">The sequence shown here is derived from an EMBL/GenBank/DDBJ whole genome shotgun (WGS) entry which is preliminary data.</text>
</comment>
<feature type="compositionally biased region" description="Acidic residues" evidence="1">
    <location>
        <begin position="60"/>
        <end position="75"/>
    </location>
</feature>
<keyword evidence="3" id="KW-1185">Reference proteome</keyword>
<dbReference type="AlphaFoldDB" id="A0A8S3XCE2"/>
<reference evidence="2" key="1">
    <citation type="submission" date="2021-04" db="EMBL/GenBank/DDBJ databases">
        <authorList>
            <person name="Tunstrom K."/>
        </authorList>
    </citation>
    <scope>NUCLEOTIDE SEQUENCE</scope>
</reference>